<gene>
    <name evidence="2" type="ORF">DSM104635_02532</name>
</gene>
<sequence length="159" mass="16376">MSPIARIIAAGAALSAVAFAGVATAQDFSLNPTYGTATLSAGFTPDPYVVNVQSGGSINASTLSSSCRGFIANAPDVRLQYSAGSYPLIISANSSTDTTLVVNAPDGTWYCSDDEGVNGMNPMVRFNSPQGGQYDIWIGTYGNASLAPAQLHISELTSQ</sequence>
<dbReference type="RefSeq" id="WP_158766525.1">
    <property type="nucleotide sequence ID" value="NZ_CP047045.1"/>
</dbReference>
<feature type="signal peptide" evidence="1">
    <location>
        <begin position="1"/>
        <end position="20"/>
    </location>
</feature>
<keyword evidence="1" id="KW-0732">Signal</keyword>
<evidence type="ECO:0000256" key="1">
    <source>
        <dbReference type="SAM" id="SignalP"/>
    </source>
</evidence>
<proteinExistence type="predicted"/>
<evidence type="ECO:0000313" key="2">
    <source>
        <dbReference type="EMBL" id="QGZ95681.1"/>
    </source>
</evidence>
<dbReference type="Proteomes" id="UP000431269">
    <property type="component" value="Chromosome"/>
</dbReference>
<organism evidence="2 3">
    <name type="scientific">Terricaulis silvestris</name>
    <dbReference type="NCBI Taxonomy" id="2686094"/>
    <lineage>
        <taxon>Bacteria</taxon>
        <taxon>Pseudomonadati</taxon>
        <taxon>Pseudomonadota</taxon>
        <taxon>Alphaproteobacteria</taxon>
        <taxon>Caulobacterales</taxon>
        <taxon>Caulobacteraceae</taxon>
        <taxon>Terricaulis</taxon>
    </lineage>
</organism>
<accession>A0A6I6MNK2</accession>
<dbReference type="AlphaFoldDB" id="A0A6I6MNK2"/>
<feature type="chain" id="PRO_5026203320" description="Peptidase S1" evidence="1">
    <location>
        <begin position="21"/>
        <end position="159"/>
    </location>
</feature>
<protein>
    <recommendedName>
        <fullName evidence="4">Peptidase S1</fullName>
    </recommendedName>
</protein>
<dbReference type="KEGG" id="tsv:DSM104635_02532"/>
<keyword evidence="3" id="KW-1185">Reference proteome</keyword>
<reference evidence="3" key="1">
    <citation type="submission" date="2019-12" db="EMBL/GenBank/DDBJ databases">
        <title>Complete genome of Terracaulis silvestris 0127_4.</title>
        <authorList>
            <person name="Vieira S."/>
            <person name="Riedel T."/>
            <person name="Sproer C."/>
            <person name="Pascual J."/>
            <person name="Boedeker C."/>
            <person name="Overmann J."/>
        </authorList>
    </citation>
    <scope>NUCLEOTIDE SEQUENCE [LARGE SCALE GENOMIC DNA]</scope>
    <source>
        <strain evidence="3">0127_4</strain>
    </source>
</reference>
<evidence type="ECO:0008006" key="4">
    <source>
        <dbReference type="Google" id="ProtNLM"/>
    </source>
</evidence>
<name>A0A6I6MNK2_9CAUL</name>
<evidence type="ECO:0000313" key="3">
    <source>
        <dbReference type="Proteomes" id="UP000431269"/>
    </source>
</evidence>
<dbReference type="EMBL" id="CP047045">
    <property type="protein sequence ID" value="QGZ95681.1"/>
    <property type="molecule type" value="Genomic_DNA"/>
</dbReference>